<evidence type="ECO:0000313" key="1">
    <source>
        <dbReference type="EMBL" id="MFC4906626.1"/>
    </source>
</evidence>
<evidence type="ECO:0008006" key="3">
    <source>
        <dbReference type="Google" id="ProtNLM"/>
    </source>
</evidence>
<name>A0ABV9TSV8_9ACTN</name>
<dbReference type="RefSeq" id="WP_378252310.1">
    <property type="nucleotide sequence ID" value="NZ_JBHSIT010000001.1"/>
</dbReference>
<dbReference type="Proteomes" id="UP001595872">
    <property type="component" value="Unassembled WGS sequence"/>
</dbReference>
<organism evidence="1 2">
    <name type="scientific">Actinomadura gamaensis</name>
    <dbReference type="NCBI Taxonomy" id="1763541"/>
    <lineage>
        <taxon>Bacteria</taxon>
        <taxon>Bacillati</taxon>
        <taxon>Actinomycetota</taxon>
        <taxon>Actinomycetes</taxon>
        <taxon>Streptosporangiales</taxon>
        <taxon>Thermomonosporaceae</taxon>
        <taxon>Actinomadura</taxon>
    </lineage>
</organism>
<reference evidence="2" key="1">
    <citation type="journal article" date="2019" name="Int. J. Syst. Evol. Microbiol.">
        <title>The Global Catalogue of Microorganisms (GCM) 10K type strain sequencing project: providing services to taxonomists for standard genome sequencing and annotation.</title>
        <authorList>
            <consortium name="The Broad Institute Genomics Platform"/>
            <consortium name="The Broad Institute Genome Sequencing Center for Infectious Disease"/>
            <person name="Wu L."/>
            <person name="Ma J."/>
        </authorList>
    </citation>
    <scope>NUCLEOTIDE SEQUENCE [LARGE SCALE GENOMIC DNA]</scope>
    <source>
        <strain evidence="2">KLKA75</strain>
    </source>
</reference>
<dbReference type="EMBL" id="JBHSIT010000001">
    <property type="protein sequence ID" value="MFC4906626.1"/>
    <property type="molecule type" value="Genomic_DNA"/>
</dbReference>
<sequence>MQVRAGDQIELSPRFQAGPLVITTVGPNHLSLRWTFEGGGTGAGDTGPQGTITFGSGGAMLTVRIESIGPDSAIIRLSPGGSF</sequence>
<accession>A0ABV9TSV8</accession>
<comment type="caution">
    <text evidence="1">The sequence shown here is derived from an EMBL/GenBank/DDBJ whole genome shotgun (WGS) entry which is preliminary data.</text>
</comment>
<protein>
    <recommendedName>
        <fullName evidence="3">PKD domain-containing protein</fullName>
    </recommendedName>
</protein>
<proteinExistence type="predicted"/>
<keyword evidence="2" id="KW-1185">Reference proteome</keyword>
<gene>
    <name evidence="1" type="ORF">ACFPCY_04800</name>
</gene>
<evidence type="ECO:0000313" key="2">
    <source>
        <dbReference type="Proteomes" id="UP001595872"/>
    </source>
</evidence>